<dbReference type="AlphaFoldDB" id="A0A1G2IGD2"/>
<reference evidence="2 3" key="1">
    <citation type="journal article" date="2016" name="Nat. Commun.">
        <title>Thousands of microbial genomes shed light on interconnected biogeochemical processes in an aquifer system.</title>
        <authorList>
            <person name="Anantharaman K."/>
            <person name="Brown C.T."/>
            <person name="Hug L.A."/>
            <person name="Sharon I."/>
            <person name="Castelle C.J."/>
            <person name="Probst A.J."/>
            <person name="Thomas B.C."/>
            <person name="Singh A."/>
            <person name="Wilkins M.J."/>
            <person name="Karaoz U."/>
            <person name="Brodie E.L."/>
            <person name="Williams K.H."/>
            <person name="Hubbard S.S."/>
            <person name="Banfield J.F."/>
        </authorList>
    </citation>
    <scope>NUCLEOTIDE SEQUENCE [LARGE SCALE GENOMIC DNA]</scope>
</reference>
<accession>A0A1G2IGD2</accession>
<gene>
    <name evidence="2" type="ORF">A2908_02910</name>
</gene>
<name>A0A1G2IGD2_9BACT</name>
<sequence>MMWHFYQMPKFLLLVWKNYILFTLDFFSAPLLFATLFSPWRKYKWRYPRGFDIAEYFNTFISNFFSRIIGAVCRFFLIITSVVFLIAIWFAGAAVILTWVLIPFIFIALILLLYGI</sequence>
<dbReference type="EMBL" id="MHPA01000008">
    <property type="protein sequence ID" value="OGZ73753.1"/>
    <property type="molecule type" value="Genomic_DNA"/>
</dbReference>
<dbReference type="Proteomes" id="UP000176774">
    <property type="component" value="Unassembled WGS sequence"/>
</dbReference>
<proteinExistence type="predicted"/>
<feature type="transmembrane region" description="Helical" evidence="1">
    <location>
        <begin position="96"/>
        <end position="114"/>
    </location>
</feature>
<evidence type="ECO:0000313" key="2">
    <source>
        <dbReference type="EMBL" id="OGZ73753.1"/>
    </source>
</evidence>
<comment type="caution">
    <text evidence="2">The sequence shown here is derived from an EMBL/GenBank/DDBJ whole genome shotgun (WGS) entry which is preliminary data.</text>
</comment>
<keyword evidence="1" id="KW-0812">Transmembrane</keyword>
<evidence type="ECO:0000256" key="1">
    <source>
        <dbReference type="SAM" id="Phobius"/>
    </source>
</evidence>
<keyword evidence="1" id="KW-1133">Transmembrane helix</keyword>
<protein>
    <submittedName>
        <fullName evidence="2">Uncharacterized protein</fullName>
    </submittedName>
</protein>
<feature type="transmembrane region" description="Helical" evidence="1">
    <location>
        <begin position="68"/>
        <end position="90"/>
    </location>
</feature>
<organism evidence="2 3">
    <name type="scientific">Candidatus Staskawiczbacteria bacterium RIFCSPLOWO2_01_FULL_38_12b</name>
    <dbReference type="NCBI Taxonomy" id="1802214"/>
    <lineage>
        <taxon>Bacteria</taxon>
        <taxon>Candidatus Staskawicziibacteriota</taxon>
    </lineage>
</organism>
<dbReference type="STRING" id="1802214.A2908_02910"/>
<evidence type="ECO:0000313" key="3">
    <source>
        <dbReference type="Proteomes" id="UP000176774"/>
    </source>
</evidence>
<feature type="transmembrane region" description="Helical" evidence="1">
    <location>
        <begin position="20"/>
        <end position="40"/>
    </location>
</feature>
<keyword evidence="1" id="KW-0472">Membrane</keyword>